<evidence type="ECO:0000313" key="5">
    <source>
        <dbReference type="Proteomes" id="UP000305709"/>
    </source>
</evidence>
<protein>
    <submittedName>
        <fullName evidence="4">DUF4174 domain-containing protein</fullName>
    </submittedName>
</protein>
<dbReference type="Proteomes" id="UP000305709">
    <property type="component" value="Unassembled WGS sequence"/>
</dbReference>
<feature type="compositionally biased region" description="Basic and acidic residues" evidence="2">
    <location>
        <begin position="101"/>
        <end position="123"/>
    </location>
</feature>
<dbReference type="OrthoDB" id="7362103at2"/>
<dbReference type="Pfam" id="PF13778">
    <property type="entry name" value="DUF4174"/>
    <property type="match status" value="1"/>
</dbReference>
<accession>A0A5C4NGT1</accession>
<feature type="domain" description="DUF4174" evidence="3">
    <location>
        <begin position="14"/>
        <end position="115"/>
    </location>
</feature>
<feature type="region of interest" description="Disordered" evidence="2">
    <location>
        <begin position="95"/>
        <end position="123"/>
    </location>
</feature>
<evidence type="ECO:0000313" key="4">
    <source>
        <dbReference type="EMBL" id="TNC71689.1"/>
    </source>
</evidence>
<proteinExistence type="predicted"/>
<evidence type="ECO:0000256" key="2">
    <source>
        <dbReference type="SAM" id="MobiDB-lite"/>
    </source>
</evidence>
<name>A0A5C4NGT1_9RHOB</name>
<sequence length="123" mass="13704">MDRTAILDAEGVDLTAFEYVARPLVIFADSPRQPQVEEQLRLLETNPAALADRDVVVILDTDPAARSPARQDLRPRGFGIVLVDKDGRVTLRRPSPQTVRDLSRAIDRTPLRQEETRYRGGGG</sequence>
<evidence type="ECO:0000259" key="3">
    <source>
        <dbReference type="Pfam" id="PF13778"/>
    </source>
</evidence>
<evidence type="ECO:0000256" key="1">
    <source>
        <dbReference type="ARBA" id="ARBA00022729"/>
    </source>
</evidence>
<keyword evidence="5" id="KW-1185">Reference proteome</keyword>
<dbReference type="InterPro" id="IPR025232">
    <property type="entry name" value="DUF4174"/>
</dbReference>
<reference evidence="4 5" key="1">
    <citation type="submission" date="2019-06" db="EMBL/GenBank/DDBJ databases">
        <authorList>
            <person name="Jiang L."/>
        </authorList>
    </citation>
    <scope>NUCLEOTIDE SEQUENCE [LARGE SCALE GENOMIC DNA]</scope>
    <source>
        <strain evidence="4 5">YIM 48858</strain>
    </source>
</reference>
<dbReference type="EMBL" id="VDFV01000012">
    <property type="protein sequence ID" value="TNC71689.1"/>
    <property type="molecule type" value="Genomic_DNA"/>
</dbReference>
<comment type="caution">
    <text evidence="4">The sequence shown here is derived from an EMBL/GenBank/DDBJ whole genome shotgun (WGS) entry which is preliminary data.</text>
</comment>
<dbReference type="AlphaFoldDB" id="A0A5C4NGT1"/>
<organism evidence="4 5">
    <name type="scientific">Rubellimicrobium roseum</name>
    <dbReference type="NCBI Taxonomy" id="687525"/>
    <lineage>
        <taxon>Bacteria</taxon>
        <taxon>Pseudomonadati</taxon>
        <taxon>Pseudomonadota</taxon>
        <taxon>Alphaproteobacteria</taxon>
        <taxon>Rhodobacterales</taxon>
        <taxon>Roseobacteraceae</taxon>
        <taxon>Rubellimicrobium</taxon>
    </lineage>
</organism>
<keyword evidence="1" id="KW-0732">Signal</keyword>
<gene>
    <name evidence="4" type="ORF">FHG71_10770</name>
</gene>